<sequence length="450" mass="51031">MSSPDSTIASSGPFPLEIIEQIVYYLSHDWINLDGQIEPSPRIFRNWRRIRGVARYATVNKVWQVAVERETFAELRLDLGRLAEADVILNGVPRRQKYVGAIRLNVVLPLKDGKRGNRALQDTFEAFLSTLSHWTPGPPVKLCLDAYDLTKEGYREKPWLRVSRSCPKLEDPERVLRYGPVNVVTELDMESNRLVGRPMSAVAVCTFLARLPAAKNVSINWRDSRGYAHAESRKAFSQALNNVTHAIDYFQIAGTYSLPNCQRPARQPDQSEAGPDELSQSLGIISQRVRNIDLCEVAVSDDIFLQYDLPPEIASPAHWARLENFFLQYTPVTPSGKWLFYRDPSAPDVERAAIIADPAVQRRYLVAARAALEMPLLQSMLLVAYERCNDAFNCDWHTFCYYREGARAVWSSSSGFVPNDEVLAAWREVPRKYLDDTELEVVISDDEHAA</sequence>
<gene>
    <name evidence="1" type="ORF">F4821DRAFT_229101</name>
</gene>
<accession>A0ACC0DCI4</accession>
<reference evidence="1 2" key="1">
    <citation type="journal article" date="2022" name="New Phytol.">
        <title>Ecological generalism drives hyperdiversity of secondary metabolite gene clusters in xylarialean endophytes.</title>
        <authorList>
            <person name="Franco M.E.E."/>
            <person name="Wisecaver J.H."/>
            <person name="Arnold A.E."/>
            <person name="Ju Y.M."/>
            <person name="Slot J.C."/>
            <person name="Ahrendt S."/>
            <person name="Moore L.P."/>
            <person name="Eastman K.E."/>
            <person name="Scott K."/>
            <person name="Konkel Z."/>
            <person name="Mondo S.J."/>
            <person name="Kuo A."/>
            <person name="Hayes R.D."/>
            <person name="Haridas S."/>
            <person name="Andreopoulos B."/>
            <person name="Riley R."/>
            <person name="LaButti K."/>
            <person name="Pangilinan J."/>
            <person name="Lipzen A."/>
            <person name="Amirebrahimi M."/>
            <person name="Yan J."/>
            <person name="Adam C."/>
            <person name="Keymanesh K."/>
            <person name="Ng V."/>
            <person name="Louie K."/>
            <person name="Northen T."/>
            <person name="Drula E."/>
            <person name="Henrissat B."/>
            <person name="Hsieh H.M."/>
            <person name="Youens-Clark K."/>
            <person name="Lutzoni F."/>
            <person name="Miadlikowska J."/>
            <person name="Eastwood D.C."/>
            <person name="Hamelin R.C."/>
            <person name="Grigoriev I.V."/>
            <person name="U'Ren J.M."/>
        </authorList>
    </citation>
    <scope>NUCLEOTIDE SEQUENCE [LARGE SCALE GENOMIC DNA]</scope>
    <source>
        <strain evidence="1 2">ER1909</strain>
    </source>
</reference>
<dbReference type="EMBL" id="MU394291">
    <property type="protein sequence ID" value="KAI6090341.1"/>
    <property type="molecule type" value="Genomic_DNA"/>
</dbReference>
<dbReference type="Proteomes" id="UP001497680">
    <property type="component" value="Unassembled WGS sequence"/>
</dbReference>
<organism evidence="1 2">
    <name type="scientific">Hypoxylon rubiginosum</name>
    <dbReference type="NCBI Taxonomy" id="110542"/>
    <lineage>
        <taxon>Eukaryota</taxon>
        <taxon>Fungi</taxon>
        <taxon>Dikarya</taxon>
        <taxon>Ascomycota</taxon>
        <taxon>Pezizomycotina</taxon>
        <taxon>Sordariomycetes</taxon>
        <taxon>Xylariomycetidae</taxon>
        <taxon>Xylariales</taxon>
        <taxon>Hypoxylaceae</taxon>
        <taxon>Hypoxylon</taxon>
    </lineage>
</organism>
<comment type="caution">
    <text evidence="1">The sequence shown here is derived from an EMBL/GenBank/DDBJ whole genome shotgun (WGS) entry which is preliminary data.</text>
</comment>
<evidence type="ECO:0000313" key="1">
    <source>
        <dbReference type="EMBL" id="KAI6090341.1"/>
    </source>
</evidence>
<name>A0ACC0DCI4_9PEZI</name>
<proteinExistence type="predicted"/>
<keyword evidence="2" id="KW-1185">Reference proteome</keyword>
<evidence type="ECO:0000313" key="2">
    <source>
        <dbReference type="Proteomes" id="UP001497680"/>
    </source>
</evidence>
<protein>
    <submittedName>
        <fullName evidence="1">Uncharacterized protein</fullName>
    </submittedName>
</protein>